<evidence type="ECO:0000259" key="5">
    <source>
        <dbReference type="PROSITE" id="PS50865"/>
    </source>
</evidence>
<accession>A0AAD6UK54</accession>
<evidence type="ECO:0000256" key="2">
    <source>
        <dbReference type="ARBA" id="ARBA00022771"/>
    </source>
</evidence>
<dbReference type="PROSITE" id="PS50865">
    <property type="entry name" value="ZF_MYND_2"/>
    <property type="match status" value="1"/>
</dbReference>
<gene>
    <name evidence="6" type="ORF">B0H15DRAFT_816555</name>
</gene>
<dbReference type="GO" id="GO:0008270">
    <property type="term" value="F:zinc ion binding"/>
    <property type="evidence" value="ECO:0007669"/>
    <property type="project" value="UniProtKB-KW"/>
</dbReference>
<feature type="domain" description="MYND-type" evidence="5">
    <location>
        <begin position="25"/>
        <end position="63"/>
    </location>
</feature>
<dbReference type="Gene3D" id="6.10.140.2220">
    <property type="match status" value="1"/>
</dbReference>
<protein>
    <recommendedName>
        <fullName evidence="5">MYND-type domain-containing protein</fullName>
    </recommendedName>
</protein>
<comment type="caution">
    <text evidence="6">The sequence shown here is derived from an EMBL/GenBank/DDBJ whole genome shotgun (WGS) entry which is preliminary data.</text>
</comment>
<reference evidence="6" key="1">
    <citation type="submission" date="2023-03" db="EMBL/GenBank/DDBJ databases">
        <title>Massive genome expansion in bonnet fungi (Mycena s.s.) driven by repeated elements and novel gene families across ecological guilds.</title>
        <authorList>
            <consortium name="Lawrence Berkeley National Laboratory"/>
            <person name="Harder C.B."/>
            <person name="Miyauchi S."/>
            <person name="Viragh M."/>
            <person name="Kuo A."/>
            <person name="Thoen E."/>
            <person name="Andreopoulos B."/>
            <person name="Lu D."/>
            <person name="Skrede I."/>
            <person name="Drula E."/>
            <person name="Henrissat B."/>
            <person name="Morin E."/>
            <person name="Kohler A."/>
            <person name="Barry K."/>
            <person name="LaButti K."/>
            <person name="Morin E."/>
            <person name="Salamov A."/>
            <person name="Lipzen A."/>
            <person name="Mereny Z."/>
            <person name="Hegedus B."/>
            <person name="Baldrian P."/>
            <person name="Stursova M."/>
            <person name="Weitz H."/>
            <person name="Taylor A."/>
            <person name="Grigoriev I.V."/>
            <person name="Nagy L.G."/>
            <person name="Martin F."/>
            <person name="Kauserud H."/>
        </authorList>
    </citation>
    <scope>NUCLEOTIDE SEQUENCE</scope>
    <source>
        <strain evidence="6">CBHHK173m</strain>
    </source>
</reference>
<keyword evidence="3" id="KW-0862">Zinc</keyword>
<dbReference type="SUPFAM" id="SSF144232">
    <property type="entry name" value="HIT/MYND zinc finger-like"/>
    <property type="match status" value="1"/>
</dbReference>
<evidence type="ECO:0000256" key="3">
    <source>
        <dbReference type="ARBA" id="ARBA00022833"/>
    </source>
</evidence>
<evidence type="ECO:0000256" key="4">
    <source>
        <dbReference type="PROSITE-ProRule" id="PRU00134"/>
    </source>
</evidence>
<evidence type="ECO:0000313" key="6">
    <source>
        <dbReference type="EMBL" id="KAJ7101570.1"/>
    </source>
</evidence>
<proteinExistence type="predicted"/>
<dbReference type="Proteomes" id="UP001222325">
    <property type="component" value="Unassembled WGS sequence"/>
</dbReference>
<keyword evidence="1" id="KW-0479">Metal-binding</keyword>
<keyword evidence="7" id="KW-1185">Reference proteome</keyword>
<dbReference type="EMBL" id="JARJCN010000004">
    <property type="protein sequence ID" value="KAJ7101570.1"/>
    <property type="molecule type" value="Genomic_DNA"/>
</dbReference>
<dbReference type="AlphaFoldDB" id="A0AAD6UK54"/>
<evidence type="ECO:0000256" key="1">
    <source>
        <dbReference type="ARBA" id="ARBA00022723"/>
    </source>
</evidence>
<name>A0AAD6UK54_9AGAR</name>
<evidence type="ECO:0000313" key="7">
    <source>
        <dbReference type="Proteomes" id="UP001222325"/>
    </source>
</evidence>
<dbReference type="InterPro" id="IPR002893">
    <property type="entry name" value="Znf_MYND"/>
</dbReference>
<sequence>MMIHSFLGIGFAAPKPEKVCQWKDCPAASDPDHNMKVCARCTSVRYCSRTCQKADWPDHKIYCHIPPVLDIGAWMAGHYNLFQWALVEVLHLRTDPANILRGCLWVVMERMDRIQNGSVSPSPFHLNFISFRSSEDLKITGFSASGHASRSDKIKADGGIASFNTTR</sequence>
<keyword evidence="2 4" id="KW-0863">Zinc-finger</keyword>
<dbReference type="Pfam" id="PF01753">
    <property type="entry name" value="zf-MYND"/>
    <property type="match status" value="1"/>
</dbReference>
<organism evidence="6 7">
    <name type="scientific">Mycena belliarum</name>
    <dbReference type="NCBI Taxonomy" id="1033014"/>
    <lineage>
        <taxon>Eukaryota</taxon>
        <taxon>Fungi</taxon>
        <taxon>Dikarya</taxon>
        <taxon>Basidiomycota</taxon>
        <taxon>Agaricomycotina</taxon>
        <taxon>Agaricomycetes</taxon>
        <taxon>Agaricomycetidae</taxon>
        <taxon>Agaricales</taxon>
        <taxon>Marasmiineae</taxon>
        <taxon>Mycenaceae</taxon>
        <taxon>Mycena</taxon>
    </lineage>
</organism>